<proteinExistence type="inferred from homology"/>
<keyword evidence="3 7" id="KW-0808">Transferase</keyword>
<dbReference type="GO" id="GO:0009245">
    <property type="term" value="P:lipid A biosynthetic process"/>
    <property type="evidence" value="ECO:0007669"/>
    <property type="project" value="UniProtKB-UniRule"/>
</dbReference>
<feature type="region of interest" description="Disordered" evidence="8">
    <location>
        <begin position="347"/>
        <end position="370"/>
    </location>
</feature>
<dbReference type="UniPathway" id="UPA00973"/>
<dbReference type="EMBL" id="RCTF01000011">
    <property type="protein sequence ID" value="RLP77154.1"/>
    <property type="molecule type" value="Genomic_DNA"/>
</dbReference>
<dbReference type="NCBIfam" id="NF002060">
    <property type="entry name" value="PRK00892.1"/>
    <property type="match status" value="1"/>
</dbReference>
<comment type="pathway">
    <text evidence="7">Bacterial outer membrane biogenesis; LPS lipid A biosynthesis.</text>
</comment>
<sequence>MSQTAFFPRPAPITLAEVARISGAQLAGPGATIDALAARTISSVASLDGAGPDDLAFCDTFLFAERLATTRAGALITSERFAPKAPAELPLLIAPRPALAFALVTRALYPAALRPQPLFGHEGVAPGALVHPKARLEDGVTVDPGAVIGPGAEVGAGSVVCAGAVIGPEVRIGRNCAIGPGASLTHAFLGNNVIIHAGARIGGDGFGYQPSARGHLKIPQIGRVVIQDDVEIGSNTTIDRGALNDTVIGEGTKIDNLVQIAHNVVIGRHCIIVSQTGISGSTKLGDFVMLGGQVGVVGHITIGTGAQIAASSNVAGEVPPGVRWGGSPAKPVRDWFREVMTLKRLAQRRADDADGTQGTYEPQDDGGRGA</sequence>
<reference evidence="10 11" key="1">
    <citation type="submission" date="2018-10" db="EMBL/GenBank/DDBJ databases">
        <title>Xanthobacter tagetidis genome sequencing and assembly.</title>
        <authorList>
            <person name="Maclea K.S."/>
            <person name="Goen A.E."/>
            <person name="Fatima S.A."/>
        </authorList>
    </citation>
    <scope>NUCLEOTIDE SEQUENCE [LARGE SCALE GENOMIC DNA]</scope>
    <source>
        <strain evidence="10 11">ATCC 700314</strain>
    </source>
</reference>
<evidence type="ECO:0000259" key="9">
    <source>
        <dbReference type="Pfam" id="PF04613"/>
    </source>
</evidence>
<dbReference type="PANTHER" id="PTHR43378:SF2">
    <property type="entry name" value="UDP-3-O-ACYLGLUCOSAMINE N-ACYLTRANSFERASE 1, MITOCHONDRIAL-RELATED"/>
    <property type="match status" value="1"/>
</dbReference>
<dbReference type="GO" id="GO:0103118">
    <property type="term" value="F:UDP-3-O-[(3R)-3-hydroxyacyl]-glucosamine N-acyltransferase activity"/>
    <property type="evidence" value="ECO:0007669"/>
    <property type="project" value="UniProtKB-EC"/>
</dbReference>
<evidence type="ECO:0000256" key="1">
    <source>
        <dbReference type="ARBA" id="ARBA00022516"/>
    </source>
</evidence>
<dbReference type="OrthoDB" id="9784739at2"/>
<comment type="similarity">
    <text evidence="7">Belongs to the transferase hexapeptide repeat family. LpxD subfamily.</text>
</comment>
<keyword evidence="4 7" id="KW-0677">Repeat</keyword>
<dbReference type="NCBIfam" id="TIGR01853">
    <property type="entry name" value="lipid_A_lpxD"/>
    <property type="match status" value="1"/>
</dbReference>
<dbReference type="SUPFAM" id="SSF51161">
    <property type="entry name" value="Trimeric LpxA-like enzymes"/>
    <property type="match status" value="1"/>
</dbReference>
<dbReference type="PANTHER" id="PTHR43378">
    <property type="entry name" value="UDP-3-O-ACYLGLUCOSAMINE N-ACYLTRANSFERASE"/>
    <property type="match status" value="1"/>
</dbReference>
<comment type="caution">
    <text evidence="10">The sequence shown here is derived from an EMBL/GenBank/DDBJ whole genome shotgun (WGS) entry which is preliminary data.</text>
</comment>
<evidence type="ECO:0000256" key="6">
    <source>
        <dbReference type="ARBA" id="ARBA00023315"/>
    </source>
</evidence>
<dbReference type="CDD" id="cd03352">
    <property type="entry name" value="LbH_LpxD"/>
    <property type="match status" value="1"/>
</dbReference>
<keyword evidence="1 7" id="KW-0444">Lipid biosynthesis</keyword>
<dbReference type="GO" id="GO:0016020">
    <property type="term" value="C:membrane"/>
    <property type="evidence" value="ECO:0007669"/>
    <property type="project" value="GOC"/>
</dbReference>
<evidence type="ECO:0000256" key="3">
    <source>
        <dbReference type="ARBA" id="ARBA00022679"/>
    </source>
</evidence>
<evidence type="ECO:0000313" key="10">
    <source>
        <dbReference type="EMBL" id="RLP77154.1"/>
    </source>
</evidence>
<dbReference type="Proteomes" id="UP000269692">
    <property type="component" value="Unassembled WGS sequence"/>
</dbReference>
<dbReference type="EC" id="2.3.1.191" evidence="7"/>
<evidence type="ECO:0000256" key="5">
    <source>
        <dbReference type="ARBA" id="ARBA00023098"/>
    </source>
</evidence>
<evidence type="ECO:0000313" key="11">
    <source>
        <dbReference type="Proteomes" id="UP000269692"/>
    </source>
</evidence>
<dbReference type="InterPro" id="IPR011004">
    <property type="entry name" value="Trimer_LpxA-like_sf"/>
</dbReference>
<dbReference type="GO" id="GO:0016410">
    <property type="term" value="F:N-acyltransferase activity"/>
    <property type="evidence" value="ECO:0007669"/>
    <property type="project" value="InterPro"/>
</dbReference>
<evidence type="ECO:0000256" key="2">
    <source>
        <dbReference type="ARBA" id="ARBA00022556"/>
    </source>
</evidence>
<keyword evidence="6 7" id="KW-0012">Acyltransferase</keyword>
<dbReference type="InterPro" id="IPR020573">
    <property type="entry name" value="UDP_GlcNAc_AcTrfase_non-rep"/>
</dbReference>
<dbReference type="PROSITE" id="PS00101">
    <property type="entry name" value="HEXAPEP_TRANSFERASES"/>
    <property type="match status" value="1"/>
</dbReference>
<dbReference type="InterPro" id="IPR018357">
    <property type="entry name" value="Hexapep_transf_CS"/>
</dbReference>
<dbReference type="HAMAP" id="MF_00523">
    <property type="entry name" value="LpxD"/>
    <property type="match status" value="1"/>
</dbReference>
<name>A0A3L7AB09_9HYPH</name>
<protein>
    <recommendedName>
        <fullName evidence="7">UDP-3-O-acylglucosamine N-acyltransferase</fullName>
        <ecNumber evidence="7">2.3.1.191</ecNumber>
    </recommendedName>
</protein>
<evidence type="ECO:0000256" key="8">
    <source>
        <dbReference type="SAM" id="MobiDB-lite"/>
    </source>
</evidence>
<evidence type="ECO:0000256" key="4">
    <source>
        <dbReference type="ARBA" id="ARBA00022737"/>
    </source>
</evidence>
<keyword evidence="2 7" id="KW-0441">Lipid A biosynthesis</keyword>
<feature type="domain" description="UDP-3-O-[3-hydroxymyristoyl] glucosamine N-acyltransferase non-repeat region" evidence="9">
    <location>
        <begin position="39"/>
        <end position="106"/>
    </location>
</feature>
<comment type="catalytic activity">
    <reaction evidence="7">
        <text>a UDP-3-O-[(3R)-3-hydroxyacyl]-alpha-D-glucosamine + a (3R)-hydroxyacyl-[ACP] = a UDP-2-N,3-O-bis[(3R)-3-hydroxyacyl]-alpha-D-glucosamine + holo-[ACP] + H(+)</text>
        <dbReference type="Rhea" id="RHEA:53836"/>
        <dbReference type="Rhea" id="RHEA-COMP:9685"/>
        <dbReference type="Rhea" id="RHEA-COMP:9945"/>
        <dbReference type="ChEBI" id="CHEBI:15378"/>
        <dbReference type="ChEBI" id="CHEBI:64479"/>
        <dbReference type="ChEBI" id="CHEBI:78827"/>
        <dbReference type="ChEBI" id="CHEBI:137740"/>
        <dbReference type="ChEBI" id="CHEBI:137748"/>
        <dbReference type="EC" id="2.3.1.191"/>
    </reaction>
</comment>
<accession>A0A3L7AB09</accession>
<dbReference type="RefSeq" id="WP_121623992.1">
    <property type="nucleotide sequence ID" value="NZ_JACIIW010000008.1"/>
</dbReference>
<dbReference type="Gene3D" id="2.160.10.10">
    <property type="entry name" value="Hexapeptide repeat proteins"/>
    <property type="match status" value="1"/>
</dbReference>
<dbReference type="InterPro" id="IPR001451">
    <property type="entry name" value="Hexapep"/>
</dbReference>
<organism evidence="10 11">
    <name type="scientific">Xanthobacter tagetidis</name>
    <dbReference type="NCBI Taxonomy" id="60216"/>
    <lineage>
        <taxon>Bacteria</taxon>
        <taxon>Pseudomonadati</taxon>
        <taxon>Pseudomonadota</taxon>
        <taxon>Alphaproteobacteria</taxon>
        <taxon>Hyphomicrobiales</taxon>
        <taxon>Xanthobacteraceae</taxon>
        <taxon>Xanthobacter</taxon>
    </lineage>
</organism>
<keyword evidence="5 7" id="KW-0443">Lipid metabolism</keyword>
<comment type="subunit">
    <text evidence="7">Homotrimer.</text>
</comment>
<evidence type="ECO:0000256" key="7">
    <source>
        <dbReference type="HAMAP-Rule" id="MF_00523"/>
    </source>
</evidence>
<feature type="active site" description="Proton acceptor" evidence="7">
    <location>
        <position position="262"/>
    </location>
</feature>
<gene>
    <name evidence="7 10" type="primary">lpxD</name>
    <name evidence="10" type="ORF">D9R14_14200</name>
</gene>
<dbReference type="Pfam" id="PF04613">
    <property type="entry name" value="LpxD"/>
    <property type="match status" value="1"/>
</dbReference>
<dbReference type="AlphaFoldDB" id="A0A3L7AB09"/>
<dbReference type="InterPro" id="IPR007691">
    <property type="entry name" value="LpxD"/>
</dbReference>
<keyword evidence="11" id="KW-1185">Reference proteome</keyword>
<dbReference type="Pfam" id="PF00132">
    <property type="entry name" value="Hexapep"/>
    <property type="match status" value="2"/>
</dbReference>
<dbReference type="Gene3D" id="3.40.1390.10">
    <property type="entry name" value="MurE/MurF, N-terminal domain"/>
    <property type="match status" value="1"/>
</dbReference>
<comment type="function">
    <text evidence="7">Catalyzes the N-acylation of UDP-3-O-acylglucosamine using 3-hydroxyacyl-ACP as the acyl donor. Is involved in the biosynthesis of lipid A, a phosphorylated glycolipid that anchors the lipopolysaccharide to the outer membrane of the cell.</text>
</comment>